<organism evidence="2 4">
    <name type="scientific">Mus musculus</name>
    <name type="common">Mouse</name>
    <dbReference type="NCBI Taxonomy" id="10090"/>
    <lineage>
        <taxon>Eukaryota</taxon>
        <taxon>Metazoa</taxon>
        <taxon>Chordata</taxon>
        <taxon>Craniata</taxon>
        <taxon>Vertebrata</taxon>
        <taxon>Euteleostomi</taxon>
        <taxon>Mammalia</taxon>
        <taxon>Eutheria</taxon>
        <taxon>Euarchontoglires</taxon>
        <taxon>Glires</taxon>
        <taxon>Rodentia</taxon>
        <taxon>Myomorpha</taxon>
        <taxon>Muroidea</taxon>
        <taxon>Muridae</taxon>
        <taxon>Murinae</taxon>
        <taxon>Mus</taxon>
        <taxon>Mus</taxon>
    </lineage>
</organism>
<dbReference type="VEuPathDB" id="HostDB:ENSMUSG00000094105"/>
<evidence type="ECO:0000313" key="2">
    <source>
        <dbReference type="Ensembl" id="ENSMUSP00000132013.3"/>
    </source>
</evidence>
<dbReference type="HOGENOM" id="CLU_095369_1_0_1"/>
<dbReference type="OMA" id="MFNAGRE"/>
<reference evidence="2" key="3">
    <citation type="submission" date="2025-08" db="UniProtKB">
        <authorList>
            <consortium name="Ensembl"/>
        </authorList>
    </citation>
    <scope>IDENTIFICATION</scope>
    <source>
        <strain evidence="2">C57BL/6J</strain>
    </source>
</reference>
<dbReference type="Ensembl" id="ENSMUST00000170057.8">
    <property type="protein sequence ID" value="ENSMUSP00000132013.3"/>
    <property type="gene ID" value="ENSMUSG00000094105.8"/>
</dbReference>
<dbReference type="Proteomes" id="UP000000589">
    <property type="component" value="Chromosome 5"/>
</dbReference>
<dbReference type="SMR" id="F6XVS9"/>
<accession>F6XVS9</accession>
<dbReference type="Bgee" id="ENSMUSG00000094105">
    <property type="expression patterns" value="Expressed in testis and 7 other cell types or tissues"/>
</dbReference>
<dbReference type="PaxDb" id="10090-ENSMUSP00000127481"/>
<proteinExistence type="predicted"/>
<reference evidence="2 4" key="2">
    <citation type="journal article" date="2011" name="PLoS Biol.">
        <title>Modernizing reference genome assemblies.</title>
        <authorList>
            <person name="Church D.M."/>
            <person name="Schneider V.A."/>
            <person name="Graves T."/>
            <person name="Auger K."/>
            <person name="Cunningham F."/>
            <person name="Bouk N."/>
            <person name="Chen H.C."/>
            <person name="Agarwala R."/>
            <person name="McLaren W.M."/>
            <person name="Ritchie G.R."/>
            <person name="Albracht D."/>
            <person name="Kremitzki M."/>
            <person name="Rock S."/>
            <person name="Kotkiewicz H."/>
            <person name="Kremitzki C."/>
            <person name="Wollam A."/>
            <person name="Trani L."/>
            <person name="Fulton L."/>
            <person name="Fulton R."/>
            <person name="Matthews L."/>
            <person name="Whitehead S."/>
            <person name="Chow W."/>
            <person name="Torrance J."/>
            <person name="Dunn M."/>
            <person name="Harden G."/>
            <person name="Threadgold G."/>
            <person name="Wood J."/>
            <person name="Collins J."/>
            <person name="Heath P."/>
            <person name="Griffiths G."/>
            <person name="Pelan S."/>
            <person name="Grafham D."/>
            <person name="Eichler E.E."/>
            <person name="Weinstock G."/>
            <person name="Mardis E.R."/>
            <person name="Wilson R.K."/>
            <person name="Howe K."/>
            <person name="Flicek P."/>
            <person name="Hubbard T."/>
        </authorList>
    </citation>
    <scope>NUCLEOTIDE SEQUENCE [LARGE SCALE GENOMIC DNA]</scope>
    <source>
        <strain evidence="2 4">C57BL/6J</strain>
    </source>
</reference>
<reference evidence="2 4" key="1">
    <citation type="journal article" date="2009" name="PLoS Biol.">
        <title>Lineage-specific biology revealed by a finished genome assembly of the mouse.</title>
        <authorList>
            <consortium name="Mouse Genome Sequencing Consortium"/>
            <person name="Church D.M."/>
            <person name="Goodstadt L."/>
            <person name="Hillier L.W."/>
            <person name="Zody M.C."/>
            <person name="Goldstein S."/>
            <person name="She X."/>
            <person name="Bult C.J."/>
            <person name="Agarwala R."/>
            <person name="Cherry J.L."/>
            <person name="DiCuccio M."/>
            <person name="Hlavina W."/>
            <person name="Kapustin Y."/>
            <person name="Meric P."/>
            <person name="Maglott D."/>
            <person name="Birtle Z."/>
            <person name="Marques A.C."/>
            <person name="Graves T."/>
            <person name="Zhou S."/>
            <person name="Teague B."/>
            <person name="Potamousis K."/>
            <person name="Churas C."/>
            <person name="Place M."/>
            <person name="Herschleb J."/>
            <person name="Runnheim R."/>
            <person name="Forrest D."/>
            <person name="Amos-Landgraf J."/>
            <person name="Schwartz D.C."/>
            <person name="Cheng Z."/>
            <person name="Lindblad-Toh K."/>
            <person name="Eichler E.E."/>
            <person name="Ponting C.P."/>
        </authorList>
    </citation>
    <scope>NUCLEOTIDE SEQUENCE [LARGE SCALE GENOMIC DNA]</scope>
    <source>
        <strain evidence="2 4">C57BL/6J</strain>
    </source>
</reference>
<dbReference type="SwissPalm" id="F6XVS9"/>
<protein>
    <submittedName>
        <fullName evidence="2">Spermatogenesis associated glutamate (E)-rich protein 1N</fullName>
    </submittedName>
</protein>
<evidence type="ECO:0000259" key="1">
    <source>
        <dbReference type="Pfam" id="PF04822"/>
    </source>
</evidence>
<gene>
    <name evidence="2 3" type="primary">Speer1n</name>
</gene>
<dbReference type="STRING" id="10090.ENSMUSP00000132013"/>
<keyword evidence="4" id="KW-1185">Reference proteome</keyword>
<dbReference type="AGR" id="MGI:3779821"/>
<feature type="domain" description="Disks large homolog 5 N-terminal" evidence="1">
    <location>
        <begin position="48"/>
        <end position="133"/>
    </location>
</feature>
<dbReference type="MGI" id="MGI:3779821">
    <property type="gene designation" value="Speer1n"/>
</dbReference>
<sequence>MFARLCNLFGRASVDGRETRERRKGAGLPSESNEGRRRWTWRMWRARRHTSSTAPDLSKKEFKKEKERLTTELHLLIQLRNEQRDHLIDFKESSNYNRTKPTQKKNPFYEQLRSTKNQVLSSVHKLEMGIIEAQENIQELNKWIDYFTNLHSQLLMEKNLKMSVTQNQKNKEVEIDWALIEKYLVDLNLNGRTGADQQP</sequence>
<dbReference type="PANTHER" id="PTHR21558:SF13">
    <property type="entry name" value="MCG129800-RELATED"/>
    <property type="match status" value="1"/>
</dbReference>
<evidence type="ECO:0000313" key="4">
    <source>
        <dbReference type="Proteomes" id="UP000000589"/>
    </source>
</evidence>
<dbReference type="Pfam" id="PF04822">
    <property type="entry name" value="Takusan"/>
    <property type="match status" value="1"/>
</dbReference>
<reference evidence="2" key="4">
    <citation type="submission" date="2025-09" db="UniProtKB">
        <authorList>
            <consortium name="Ensembl"/>
        </authorList>
    </citation>
    <scope>IDENTIFICATION</scope>
    <source>
        <strain evidence="2">C57BL/6J</strain>
    </source>
</reference>
<dbReference type="InParanoid" id="F6XVS9"/>
<evidence type="ECO:0000313" key="3">
    <source>
        <dbReference type="MGI" id="MGI:3779821"/>
    </source>
</evidence>
<dbReference type="RNAct" id="F6XVS9">
    <property type="molecule type" value="protein"/>
</dbReference>
<dbReference type="InterPro" id="IPR006907">
    <property type="entry name" value="DLG5_N"/>
</dbReference>
<dbReference type="PANTHER" id="PTHR21558">
    <property type="entry name" value="SPEER/SPETEX"/>
    <property type="match status" value="1"/>
</dbReference>
<dbReference type="GeneTree" id="ENSGT00940000153178"/>
<dbReference type="AlphaFoldDB" id="F6XVS9"/>
<name>F6XVS9_MOUSE</name>